<dbReference type="GO" id="GO:0060003">
    <property type="term" value="P:copper ion export"/>
    <property type="evidence" value="ECO:0007669"/>
    <property type="project" value="TreeGrafter"/>
</dbReference>
<dbReference type="PANTHER" id="PTHR30097:SF4">
    <property type="entry name" value="SLR6042 PROTEIN"/>
    <property type="match status" value="1"/>
</dbReference>
<keyword evidence="1" id="KW-0813">Transport</keyword>
<feature type="signal peptide" evidence="2">
    <location>
        <begin position="1"/>
        <end position="19"/>
    </location>
</feature>
<evidence type="ECO:0000256" key="1">
    <source>
        <dbReference type="ARBA" id="ARBA00022448"/>
    </source>
</evidence>
<dbReference type="PROSITE" id="PS51257">
    <property type="entry name" value="PROKAR_LIPOPROTEIN"/>
    <property type="match status" value="1"/>
</dbReference>
<accession>A0A5E7YL93</accession>
<protein>
    <submittedName>
        <fullName evidence="3">Membrane fusion protein MtrC</fullName>
    </submittedName>
</protein>
<dbReference type="AlphaFoldDB" id="A0A5E7YL93"/>
<organism evidence="3 4">
    <name type="scientific">Sphingomonas aurantiaca</name>
    <dbReference type="NCBI Taxonomy" id="185949"/>
    <lineage>
        <taxon>Bacteria</taxon>
        <taxon>Pseudomonadati</taxon>
        <taxon>Pseudomonadota</taxon>
        <taxon>Alphaproteobacteria</taxon>
        <taxon>Sphingomonadales</taxon>
        <taxon>Sphingomonadaceae</taxon>
        <taxon>Sphingomonas</taxon>
    </lineage>
</organism>
<dbReference type="PANTHER" id="PTHR30097">
    <property type="entry name" value="CATION EFFLUX SYSTEM PROTEIN CUSB"/>
    <property type="match status" value="1"/>
</dbReference>
<feature type="chain" id="PRO_5022939003" evidence="2">
    <location>
        <begin position="20"/>
        <end position="331"/>
    </location>
</feature>
<evidence type="ECO:0000313" key="3">
    <source>
        <dbReference type="EMBL" id="VVT07529.1"/>
    </source>
</evidence>
<dbReference type="EMBL" id="CABVLI010000033">
    <property type="protein sequence ID" value="VVT07529.1"/>
    <property type="molecule type" value="Genomic_DNA"/>
</dbReference>
<sequence length="331" mass="33851">MIRSSLLATLLFSALLLQGCGTDPAPSPKPPAKAEAVAHEADLLRLTLTPEAVQRLGIRVAAVGDGTTAQVRATSGEIVVPPIGAAGVPTGSTSNLAQIGTAQAAADGEVARTRALVRLATIALNRASALVREEAGSVRARDEAAAALATARAAADAAVAGRRLLGPPVAAMATPASVWVRVPVFGSDVGDITRGASATVRPLGDDTAAPRSARPVQAPPSANAVAGTVDLFFTLDNRERTWRVGQRVAVSLPLGGTAEGLAIPAAAIVRDIHGGEWVYRRTAPDTYVRQRIEVASIDNGRAVLSRGLERGADVVTDGAAELFGTEFGTPH</sequence>
<evidence type="ECO:0000256" key="2">
    <source>
        <dbReference type="SAM" id="SignalP"/>
    </source>
</evidence>
<keyword evidence="2" id="KW-0732">Signal</keyword>
<reference evidence="3 4" key="1">
    <citation type="submission" date="2019-09" db="EMBL/GenBank/DDBJ databases">
        <authorList>
            <person name="Dittami M. S."/>
        </authorList>
    </citation>
    <scope>NUCLEOTIDE SEQUENCE [LARGE SCALE GENOMIC DNA]</scope>
    <source>
        <strain evidence="3">SPHINGO391</strain>
    </source>
</reference>
<dbReference type="Gene3D" id="2.40.420.20">
    <property type="match status" value="1"/>
</dbReference>
<evidence type="ECO:0000313" key="4">
    <source>
        <dbReference type="Proteomes" id="UP000326857"/>
    </source>
</evidence>
<dbReference type="RefSeq" id="WP_151990354.1">
    <property type="nucleotide sequence ID" value="NZ_LR701528.1"/>
</dbReference>
<dbReference type="Proteomes" id="UP000326857">
    <property type="component" value="Unassembled WGS sequence"/>
</dbReference>
<dbReference type="InterPro" id="IPR051909">
    <property type="entry name" value="MFP_Cation_Efflux"/>
</dbReference>
<name>A0A5E7YL93_9SPHN</name>
<dbReference type="Gene3D" id="2.40.30.170">
    <property type="match status" value="1"/>
</dbReference>
<dbReference type="GO" id="GO:0015679">
    <property type="term" value="P:plasma membrane copper ion transport"/>
    <property type="evidence" value="ECO:0007669"/>
    <property type="project" value="TreeGrafter"/>
</dbReference>
<proteinExistence type="predicted"/>
<dbReference type="GO" id="GO:0030313">
    <property type="term" value="C:cell envelope"/>
    <property type="evidence" value="ECO:0007669"/>
    <property type="project" value="TreeGrafter"/>
</dbReference>
<gene>
    <name evidence="3" type="ORF">SPHINGO391_390060</name>
</gene>